<feature type="region of interest" description="Disordered" evidence="1">
    <location>
        <begin position="1"/>
        <end position="29"/>
    </location>
</feature>
<dbReference type="EMBL" id="ML182397">
    <property type="protein sequence ID" value="THU75310.1"/>
    <property type="molecule type" value="Genomic_DNA"/>
</dbReference>
<dbReference type="OrthoDB" id="2972126at2759"/>
<keyword evidence="3" id="KW-1185">Reference proteome</keyword>
<accession>A0A4S8KIS2</accession>
<gene>
    <name evidence="2" type="ORF">K435DRAFT_881095</name>
</gene>
<feature type="non-terminal residue" evidence="2">
    <location>
        <position position="323"/>
    </location>
</feature>
<dbReference type="Proteomes" id="UP000297245">
    <property type="component" value="Unassembled WGS sequence"/>
</dbReference>
<organism evidence="2 3">
    <name type="scientific">Dendrothele bispora (strain CBS 962.96)</name>
    <dbReference type="NCBI Taxonomy" id="1314807"/>
    <lineage>
        <taxon>Eukaryota</taxon>
        <taxon>Fungi</taxon>
        <taxon>Dikarya</taxon>
        <taxon>Basidiomycota</taxon>
        <taxon>Agaricomycotina</taxon>
        <taxon>Agaricomycetes</taxon>
        <taxon>Agaricomycetidae</taxon>
        <taxon>Agaricales</taxon>
        <taxon>Agaricales incertae sedis</taxon>
        <taxon>Dendrothele</taxon>
    </lineage>
</organism>
<protein>
    <submittedName>
        <fullName evidence="2">Uncharacterized protein</fullName>
    </submittedName>
</protein>
<evidence type="ECO:0000256" key="1">
    <source>
        <dbReference type="SAM" id="MobiDB-lite"/>
    </source>
</evidence>
<reference evidence="2 3" key="1">
    <citation type="journal article" date="2019" name="Nat. Ecol. Evol.">
        <title>Megaphylogeny resolves global patterns of mushroom evolution.</title>
        <authorList>
            <person name="Varga T."/>
            <person name="Krizsan K."/>
            <person name="Foldi C."/>
            <person name="Dima B."/>
            <person name="Sanchez-Garcia M."/>
            <person name="Sanchez-Ramirez S."/>
            <person name="Szollosi G.J."/>
            <person name="Szarkandi J.G."/>
            <person name="Papp V."/>
            <person name="Albert L."/>
            <person name="Andreopoulos W."/>
            <person name="Angelini C."/>
            <person name="Antonin V."/>
            <person name="Barry K.W."/>
            <person name="Bougher N.L."/>
            <person name="Buchanan P."/>
            <person name="Buyck B."/>
            <person name="Bense V."/>
            <person name="Catcheside P."/>
            <person name="Chovatia M."/>
            <person name="Cooper J."/>
            <person name="Damon W."/>
            <person name="Desjardin D."/>
            <person name="Finy P."/>
            <person name="Geml J."/>
            <person name="Haridas S."/>
            <person name="Hughes K."/>
            <person name="Justo A."/>
            <person name="Karasinski D."/>
            <person name="Kautmanova I."/>
            <person name="Kiss B."/>
            <person name="Kocsube S."/>
            <person name="Kotiranta H."/>
            <person name="LaButti K.M."/>
            <person name="Lechner B.E."/>
            <person name="Liimatainen K."/>
            <person name="Lipzen A."/>
            <person name="Lukacs Z."/>
            <person name="Mihaltcheva S."/>
            <person name="Morgado L.N."/>
            <person name="Niskanen T."/>
            <person name="Noordeloos M.E."/>
            <person name="Ohm R.A."/>
            <person name="Ortiz-Santana B."/>
            <person name="Ovrebo C."/>
            <person name="Racz N."/>
            <person name="Riley R."/>
            <person name="Savchenko A."/>
            <person name="Shiryaev A."/>
            <person name="Soop K."/>
            <person name="Spirin V."/>
            <person name="Szebenyi C."/>
            <person name="Tomsovsky M."/>
            <person name="Tulloss R.E."/>
            <person name="Uehling J."/>
            <person name="Grigoriev I.V."/>
            <person name="Vagvolgyi C."/>
            <person name="Papp T."/>
            <person name="Martin F.M."/>
            <person name="Miettinen O."/>
            <person name="Hibbett D.S."/>
            <person name="Nagy L.G."/>
        </authorList>
    </citation>
    <scope>NUCLEOTIDE SEQUENCE [LARGE SCALE GENOMIC DNA]</scope>
    <source>
        <strain evidence="2 3">CBS 962.96</strain>
    </source>
</reference>
<sequence>MDLASQEHPTTGTDLPGQHVSDEADDPEMMSPSVRLALRLSTLPSDFFDQVFASLATLPYDIWDDDAMANANPDVIMRDMNARRARMSPNDKVETSVLFVSEFEQTRDVSLLNQAAAMLRDAIDGFNGIGDNKGKYDALRRLTGCLMMRFECSGDSCDLNAAVEVVRETTQMNLDNADMAETFYTLGQLLSQRFSRLKDLDDLVEAVKNCMRGLSLLSEEDEHRPLFERTITEYVMTPLQSTQIMFSTRVRDALLDDSYLLSKRARAKVLNQVASALNERYERLGAIQDLEEKLILFRSSVELDPTDAMTMTAYGVSLLMRFE</sequence>
<evidence type="ECO:0000313" key="2">
    <source>
        <dbReference type="EMBL" id="THU75310.1"/>
    </source>
</evidence>
<proteinExistence type="predicted"/>
<evidence type="ECO:0000313" key="3">
    <source>
        <dbReference type="Proteomes" id="UP000297245"/>
    </source>
</evidence>
<name>A0A4S8KIS2_DENBC</name>
<dbReference type="AlphaFoldDB" id="A0A4S8KIS2"/>